<evidence type="ECO:0000256" key="5">
    <source>
        <dbReference type="ARBA" id="ARBA00022692"/>
    </source>
</evidence>
<comment type="caution">
    <text evidence="10">The sequence shown here is derived from an EMBL/GenBank/DDBJ whole genome shotgun (WGS) entry which is preliminary data.</text>
</comment>
<dbReference type="SUPFAM" id="SSF56954">
    <property type="entry name" value="Outer membrane efflux proteins (OEP)"/>
    <property type="match status" value="1"/>
</dbReference>
<proteinExistence type="inferred from homology"/>
<dbReference type="GO" id="GO:0015288">
    <property type="term" value="F:porin activity"/>
    <property type="evidence" value="ECO:0007669"/>
    <property type="project" value="TreeGrafter"/>
</dbReference>
<keyword evidence="3" id="KW-0813">Transport</keyword>
<dbReference type="AlphaFoldDB" id="A0A4R7BBT8"/>
<dbReference type="Proteomes" id="UP000295611">
    <property type="component" value="Unassembled WGS sequence"/>
</dbReference>
<keyword evidence="5" id="KW-0812">Transmembrane</keyword>
<evidence type="ECO:0000256" key="6">
    <source>
        <dbReference type="ARBA" id="ARBA00023136"/>
    </source>
</evidence>
<feature type="coiled-coil region" evidence="8">
    <location>
        <begin position="338"/>
        <end position="365"/>
    </location>
</feature>
<accession>A0A4R7BBT8</accession>
<dbReference type="GO" id="GO:0015562">
    <property type="term" value="F:efflux transmembrane transporter activity"/>
    <property type="evidence" value="ECO:0007669"/>
    <property type="project" value="InterPro"/>
</dbReference>
<reference evidence="10 11" key="1">
    <citation type="submission" date="2019-03" db="EMBL/GenBank/DDBJ databases">
        <title>Genomic Encyclopedia of Type Strains, Phase III (KMG-III): the genomes of soil and plant-associated and newly described type strains.</title>
        <authorList>
            <person name="Whitman W."/>
        </authorList>
    </citation>
    <scope>NUCLEOTIDE SEQUENCE [LARGE SCALE GENOMIC DNA]</scope>
    <source>
        <strain evidence="10 11">CECT 8976</strain>
    </source>
</reference>
<keyword evidence="7" id="KW-0998">Cell outer membrane</keyword>
<evidence type="ECO:0000256" key="1">
    <source>
        <dbReference type="ARBA" id="ARBA00004442"/>
    </source>
</evidence>
<organism evidence="10 11">
    <name type="scientific">Paludibacterium purpuratum</name>
    <dbReference type="NCBI Taxonomy" id="1144873"/>
    <lineage>
        <taxon>Bacteria</taxon>
        <taxon>Pseudomonadati</taxon>
        <taxon>Pseudomonadota</taxon>
        <taxon>Betaproteobacteria</taxon>
        <taxon>Neisseriales</taxon>
        <taxon>Chromobacteriaceae</taxon>
        <taxon>Paludibacterium</taxon>
    </lineage>
</organism>
<comment type="subcellular location">
    <subcellularLocation>
        <location evidence="1">Cell outer membrane</location>
    </subcellularLocation>
</comment>
<feature type="signal peptide" evidence="9">
    <location>
        <begin position="1"/>
        <end position="26"/>
    </location>
</feature>
<name>A0A4R7BBT8_9NEIS</name>
<evidence type="ECO:0000256" key="7">
    <source>
        <dbReference type="ARBA" id="ARBA00023237"/>
    </source>
</evidence>
<feature type="coiled-coil region" evidence="8">
    <location>
        <begin position="190"/>
        <end position="217"/>
    </location>
</feature>
<protein>
    <submittedName>
        <fullName evidence="10">Adhesin transport system outer membrane protein</fullName>
    </submittedName>
</protein>
<dbReference type="GO" id="GO:1990281">
    <property type="term" value="C:efflux pump complex"/>
    <property type="evidence" value="ECO:0007669"/>
    <property type="project" value="TreeGrafter"/>
</dbReference>
<keyword evidence="6" id="KW-0472">Membrane</keyword>
<keyword evidence="9" id="KW-0732">Signal</keyword>
<dbReference type="InterPro" id="IPR051906">
    <property type="entry name" value="TolC-like"/>
</dbReference>
<evidence type="ECO:0000313" key="11">
    <source>
        <dbReference type="Proteomes" id="UP000295611"/>
    </source>
</evidence>
<dbReference type="InterPro" id="IPR003423">
    <property type="entry name" value="OMP_efflux"/>
</dbReference>
<keyword evidence="8" id="KW-0175">Coiled coil</keyword>
<dbReference type="EMBL" id="SNZP01000002">
    <property type="protein sequence ID" value="TDR82123.1"/>
    <property type="molecule type" value="Genomic_DNA"/>
</dbReference>
<dbReference type="PANTHER" id="PTHR30026">
    <property type="entry name" value="OUTER MEMBRANE PROTEIN TOLC"/>
    <property type="match status" value="1"/>
</dbReference>
<dbReference type="Pfam" id="PF02321">
    <property type="entry name" value="OEP"/>
    <property type="match status" value="2"/>
</dbReference>
<evidence type="ECO:0000256" key="3">
    <source>
        <dbReference type="ARBA" id="ARBA00022448"/>
    </source>
</evidence>
<dbReference type="Gene3D" id="1.20.1600.10">
    <property type="entry name" value="Outer membrane efflux proteins (OEP)"/>
    <property type="match status" value="1"/>
</dbReference>
<gene>
    <name evidence="10" type="ORF">DFP86_102237</name>
</gene>
<evidence type="ECO:0000256" key="4">
    <source>
        <dbReference type="ARBA" id="ARBA00022452"/>
    </source>
</evidence>
<keyword evidence="4" id="KW-1134">Transmembrane beta strand</keyword>
<dbReference type="GO" id="GO:0009279">
    <property type="term" value="C:cell outer membrane"/>
    <property type="evidence" value="ECO:0007669"/>
    <property type="project" value="UniProtKB-SubCell"/>
</dbReference>
<dbReference type="PANTHER" id="PTHR30026:SF22">
    <property type="entry name" value="OUTER MEMBRANE EFFLUX PROTEIN"/>
    <property type="match status" value="1"/>
</dbReference>
<evidence type="ECO:0000313" key="10">
    <source>
        <dbReference type="EMBL" id="TDR82123.1"/>
    </source>
</evidence>
<evidence type="ECO:0000256" key="9">
    <source>
        <dbReference type="SAM" id="SignalP"/>
    </source>
</evidence>
<keyword evidence="11" id="KW-1185">Reference proteome</keyword>
<feature type="chain" id="PRO_5020961009" evidence="9">
    <location>
        <begin position="27"/>
        <end position="459"/>
    </location>
</feature>
<evidence type="ECO:0000256" key="8">
    <source>
        <dbReference type="SAM" id="Coils"/>
    </source>
</evidence>
<dbReference type="RefSeq" id="WP_166642126.1">
    <property type="nucleotide sequence ID" value="NZ_SNZP01000002.1"/>
</dbReference>
<comment type="similarity">
    <text evidence="2">Belongs to the outer membrane factor (OMF) (TC 1.B.17) family.</text>
</comment>
<sequence length="459" mass="50095">MSIIRFTPSPHFLACWVLLGSSSVWAADASLPEVVAYAVGHSPALHVKMHQYLGAEADQMLARAKFFPEVELAHTHGRTEVQTEGGSGSSRAANHSLWSLSLTQNLFNGFQTIHESRQQDHAKSAQYFQLLDVSEQEAFAAAKAFIDVARQRDLVAAARANHQSHLSIHQKIRNKVLPESGVAVAAAVDLEQSEGRVALAEANLLTAEANLADVSARYTRVVGMAPEAAPMRYQFEPSVQFDAVPVDAVPATRAASASVSAARQWVQVRRGAFLPRLDARAKQDWGRLARDTMGSARSRATMELGVVMNLSRGGADKARLARASEDLNAALAHREKVCRETRQNLRMAQNEFDKQKRKMDSLHQHALSSEKVRTAYLAQFTLSRRSLLDVLDSENEFYNAKRALIDGEADLTQARLQLLAVRGQLLNALRIAPALPSAPEPAAVDRLATGCGEPSDIGT</sequence>
<evidence type="ECO:0000256" key="2">
    <source>
        <dbReference type="ARBA" id="ARBA00007613"/>
    </source>
</evidence>